<dbReference type="Proteomes" id="UP000295689">
    <property type="component" value="Unassembled WGS sequence"/>
</dbReference>
<evidence type="ECO:0000256" key="1">
    <source>
        <dbReference type="ARBA" id="ARBA00022723"/>
    </source>
</evidence>
<dbReference type="InterPro" id="IPR002933">
    <property type="entry name" value="Peptidase_M20"/>
</dbReference>
<dbReference type="Pfam" id="PF01546">
    <property type="entry name" value="Peptidase_M20"/>
    <property type="match status" value="1"/>
</dbReference>
<comment type="caution">
    <text evidence="5">The sequence shown here is derived from an EMBL/GenBank/DDBJ whole genome shotgun (WGS) entry which is preliminary data.</text>
</comment>
<dbReference type="SUPFAM" id="SSF55031">
    <property type="entry name" value="Bacterial exopeptidase dimerisation domain"/>
    <property type="match status" value="1"/>
</dbReference>
<reference evidence="5 6" key="1">
    <citation type="journal article" date="2015" name="Stand. Genomic Sci.">
        <title>Genomic Encyclopedia of Bacterial and Archaeal Type Strains, Phase III: the genomes of soil and plant-associated and newly described type strains.</title>
        <authorList>
            <person name="Whitman W.B."/>
            <person name="Woyke T."/>
            <person name="Klenk H.P."/>
            <person name="Zhou Y."/>
            <person name="Lilburn T.G."/>
            <person name="Beck B.J."/>
            <person name="De Vos P."/>
            <person name="Vandamme P."/>
            <person name="Eisen J.A."/>
            <person name="Garrity G."/>
            <person name="Hugenholtz P."/>
            <person name="Kyrpides N.C."/>
        </authorList>
    </citation>
    <scope>NUCLEOTIDE SEQUENCE [LARGE SCALE GENOMIC DNA]</scope>
    <source>
        <strain evidence="5 6">CV53</strain>
    </source>
</reference>
<feature type="active site" evidence="3">
    <location>
        <position position="90"/>
    </location>
</feature>
<dbReference type="InterPro" id="IPR036264">
    <property type="entry name" value="Bact_exopeptidase_dim_dom"/>
</dbReference>
<keyword evidence="6" id="KW-1185">Reference proteome</keyword>
<evidence type="ECO:0000256" key="3">
    <source>
        <dbReference type="PIRSR" id="PIRSR037238-1"/>
    </source>
</evidence>
<dbReference type="GO" id="GO:0004180">
    <property type="term" value="F:carboxypeptidase activity"/>
    <property type="evidence" value="ECO:0007669"/>
    <property type="project" value="UniProtKB-KW"/>
</dbReference>
<dbReference type="Pfam" id="PF07687">
    <property type="entry name" value="M20_dimer"/>
    <property type="match status" value="1"/>
</dbReference>
<keyword evidence="2" id="KW-0378">Hydrolase</keyword>
<protein>
    <submittedName>
        <fullName evidence="5">Glutamate carboxypeptidase</fullName>
    </submittedName>
</protein>
<dbReference type="Gene3D" id="3.30.70.360">
    <property type="match status" value="1"/>
</dbReference>
<proteinExistence type="predicted"/>
<keyword evidence="5" id="KW-0121">Carboxypeptidase</keyword>
<evidence type="ECO:0000313" key="5">
    <source>
        <dbReference type="EMBL" id="TCN21102.1"/>
    </source>
</evidence>
<organism evidence="5 6">
    <name type="scientific">Mesobacillus foraminis</name>
    <dbReference type="NCBI Taxonomy" id="279826"/>
    <lineage>
        <taxon>Bacteria</taxon>
        <taxon>Bacillati</taxon>
        <taxon>Bacillota</taxon>
        <taxon>Bacilli</taxon>
        <taxon>Bacillales</taxon>
        <taxon>Bacillaceae</taxon>
        <taxon>Mesobacillus</taxon>
    </lineage>
</organism>
<feature type="domain" description="Peptidase M20 dimerisation" evidence="4">
    <location>
        <begin position="186"/>
        <end position="280"/>
    </location>
</feature>
<keyword evidence="5" id="KW-0645">Protease</keyword>
<dbReference type="RefSeq" id="WP_132010741.1">
    <property type="nucleotide sequence ID" value="NZ_JABUHM010000010.1"/>
</dbReference>
<dbReference type="InterPro" id="IPR011650">
    <property type="entry name" value="Peptidase_M20_dimer"/>
</dbReference>
<dbReference type="GO" id="GO:0046872">
    <property type="term" value="F:metal ion binding"/>
    <property type="evidence" value="ECO:0007669"/>
    <property type="project" value="UniProtKB-KW"/>
</dbReference>
<dbReference type="PANTHER" id="PTHR43808">
    <property type="entry name" value="ACETYLORNITHINE DEACETYLASE"/>
    <property type="match status" value="1"/>
</dbReference>
<dbReference type="InterPro" id="IPR050072">
    <property type="entry name" value="Peptidase_M20A"/>
</dbReference>
<dbReference type="PANTHER" id="PTHR43808:SF9">
    <property type="entry name" value="BLL0789 PROTEIN"/>
    <property type="match status" value="1"/>
</dbReference>
<dbReference type="SUPFAM" id="SSF53187">
    <property type="entry name" value="Zn-dependent exopeptidases"/>
    <property type="match status" value="1"/>
</dbReference>
<dbReference type="PIRSF" id="PIRSF037238">
    <property type="entry name" value="Carboxypeptidase_G2"/>
    <property type="match status" value="1"/>
</dbReference>
<accession>A0A4R2B5H1</accession>
<dbReference type="AlphaFoldDB" id="A0A4R2B5H1"/>
<dbReference type="CDD" id="cd03885">
    <property type="entry name" value="M20_CPDG2"/>
    <property type="match status" value="1"/>
</dbReference>
<feature type="active site" description="Proton acceptor" evidence="3">
    <location>
        <position position="151"/>
    </location>
</feature>
<name>A0A4R2B5H1_9BACI</name>
<gene>
    <name evidence="5" type="ORF">EV146_11326</name>
</gene>
<sequence>MEGAGMRVEEVLKQLLEKEQDSLTLMKKFVETESFSHDKDGINKLVGILKKAFEVFPVEIQEVVEQEVGNHLKIEWGQGPRQITILSHLDTVYPRGTLESMPFRFEEGKVYGPGVYDMKASYVMMYHLFNLLEEGSLPVDLKILWLLTSDEEVGSPHGKIHAMEEAARSEAVLVLEPSGHGGALKTARKGGGKFTVEVQGIAAHAGVNPEDGANAIEELCRQLIEITGFAAPSIGTTINIGEIKGGTLFNVVPELASAEVDVRVLEHEEGERVEQAFKNLSSFNTKTRLTVKGSMYRPPMPRSEETERLFHIASQVGKQLGLSLTEVTTGGGSDGNFAASAGAPVLDGLGVVGGYAHSPDEYLWLDSLAERTALLYGIILSLAQNR</sequence>
<evidence type="ECO:0000259" key="4">
    <source>
        <dbReference type="Pfam" id="PF07687"/>
    </source>
</evidence>
<evidence type="ECO:0000256" key="2">
    <source>
        <dbReference type="ARBA" id="ARBA00022801"/>
    </source>
</evidence>
<dbReference type="EMBL" id="SLVV01000013">
    <property type="protein sequence ID" value="TCN21102.1"/>
    <property type="molecule type" value="Genomic_DNA"/>
</dbReference>
<keyword evidence="1" id="KW-0479">Metal-binding</keyword>
<evidence type="ECO:0000313" key="6">
    <source>
        <dbReference type="Proteomes" id="UP000295689"/>
    </source>
</evidence>
<dbReference type="Gene3D" id="3.40.630.10">
    <property type="entry name" value="Zn peptidases"/>
    <property type="match status" value="1"/>
</dbReference>
<dbReference type="InterPro" id="IPR017150">
    <property type="entry name" value="Pept_M20_glutamate_carboxypep"/>
</dbReference>